<keyword evidence="9 16" id="KW-0418">Kinase</keyword>
<evidence type="ECO:0000313" key="17">
    <source>
        <dbReference type="Proteomes" id="UP001644719"/>
    </source>
</evidence>
<evidence type="ECO:0000256" key="3">
    <source>
        <dbReference type="ARBA" id="ARBA00012438"/>
    </source>
</evidence>
<feature type="transmembrane region" description="Helical" evidence="14">
    <location>
        <begin position="511"/>
        <end position="529"/>
    </location>
</feature>
<dbReference type="RefSeq" id="WP_173770090.1">
    <property type="nucleotide sequence ID" value="NZ_JAAITS010000043.1"/>
</dbReference>
<comment type="catalytic activity">
    <reaction evidence="1">
        <text>ATP + protein L-histidine = ADP + protein N-phospho-L-histidine.</text>
        <dbReference type="EC" id="2.7.13.3"/>
    </reaction>
</comment>
<evidence type="ECO:0000256" key="8">
    <source>
        <dbReference type="ARBA" id="ARBA00022741"/>
    </source>
</evidence>
<comment type="caution">
    <text evidence="16">The sequence shown here is derived from an EMBL/GenBank/DDBJ whole genome shotgun (WGS) entry which is preliminary data.</text>
</comment>
<keyword evidence="5" id="KW-0597">Phosphoprotein</keyword>
<gene>
    <name evidence="16" type="ORF">G5B17_14230</name>
</gene>
<dbReference type="PANTHER" id="PTHR45528:SF1">
    <property type="entry name" value="SENSOR HISTIDINE KINASE CPXA"/>
    <property type="match status" value="1"/>
</dbReference>
<evidence type="ECO:0000256" key="10">
    <source>
        <dbReference type="ARBA" id="ARBA00022840"/>
    </source>
</evidence>
<keyword evidence="7 14" id="KW-0812">Transmembrane</keyword>
<keyword evidence="8" id="KW-0547">Nucleotide-binding</keyword>
<feature type="transmembrane region" description="Helical" evidence="14">
    <location>
        <begin position="648"/>
        <end position="665"/>
    </location>
</feature>
<keyword evidence="11 14" id="KW-1133">Transmembrane helix</keyword>
<evidence type="ECO:0000256" key="5">
    <source>
        <dbReference type="ARBA" id="ARBA00022553"/>
    </source>
</evidence>
<evidence type="ECO:0000259" key="15">
    <source>
        <dbReference type="PROSITE" id="PS50109"/>
    </source>
</evidence>
<feature type="transmembrane region" description="Helical" evidence="14">
    <location>
        <begin position="12"/>
        <end position="35"/>
    </location>
</feature>
<dbReference type="EC" id="2.7.13.3" evidence="3"/>
<evidence type="ECO:0000256" key="7">
    <source>
        <dbReference type="ARBA" id="ARBA00022692"/>
    </source>
</evidence>
<dbReference type="EMBL" id="JAAITS010000043">
    <property type="protein sequence ID" value="NSG86537.1"/>
    <property type="molecule type" value="Genomic_DNA"/>
</dbReference>
<dbReference type="InterPro" id="IPR036097">
    <property type="entry name" value="HisK_dim/P_sf"/>
</dbReference>
<dbReference type="InterPro" id="IPR036890">
    <property type="entry name" value="HATPase_C_sf"/>
</dbReference>
<keyword evidence="17" id="KW-1185">Reference proteome</keyword>
<dbReference type="GO" id="GO:0016301">
    <property type="term" value="F:kinase activity"/>
    <property type="evidence" value="ECO:0007669"/>
    <property type="project" value="UniProtKB-KW"/>
</dbReference>
<feature type="transmembrane region" description="Helical" evidence="14">
    <location>
        <begin position="623"/>
        <end position="642"/>
    </location>
</feature>
<keyword evidence="10" id="KW-0067">ATP-binding</keyword>
<dbReference type="InterPro" id="IPR003594">
    <property type="entry name" value="HATPase_dom"/>
</dbReference>
<reference evidence="16 17" key="1">
    <citation type="journal article" date="2020" name="Cell Host Microbe">
        <title>Functional and Genomic Variation between Human-Derived Isolates of Lachnospiraceae Reveals Inter- and Intra-Species Diversity.</title>
        <authorList>
            <person name="Sorbara M.T."/>
            <person name="Littmann E.R."/>
            <person name="Fontana E."/>
            <person name="Moody T.U."/>
            <person name="Kohout C.E."/>
            <person name="Gjonbalaj M."/>
            <person name="Eaton V."/>
            <person name="Seok R."/>
            <person name="Leiner I.M."/>
            <person name="Pamer E.G."/>
        </authorList>
    </citation>
    <scope>NUCLEOTIDE SEQUENCE [LARGE SCALE GENOMIC DNA]</scope>
    <source>
        <strain evidence="16 17">MSK.17.74</strain>
    </source>
</reference>
<dbReference type="SMART" id="SM00387">
    <property type="entry name" value="HATPase_c"/>
    <property type="match status" value="1"/>
</dbReference>
<dbReference type="InterPro" id="IPR050398">
    <property type="entry name" value="HssS/ArlS-like"/>
</dbReference>
<proteinExistence type="predicted"/>
<sequence>MEKKKWHRSPGIKGLLLLFQYIFLGAVIFSGLFLITSLAHGLRLSDSGKDYLDSTAFANTLYDAAYDVMYGISGTFPYTNVSWKGLAQNEASQSSDKNASSEAHASLIQTSASQVVDLNEIANDEEISFQNTSGLAYSVSDLEKWAQDFDTSSGNPIVICHQASSAGESLSRHYYYVQDFLEKIDSGELDFSVDMEYYGFSDSATEIASYDENLKQLIEDIKYDMQYGVMDDLSGIQITSGDGKVLYDSISLYDGYYEPTEAYPPQGADSILDVLNSNAKWNDRIDEAFESLYSLLSRTDFYIQQEQILKNYSQGHSNMSYIYINEDDGQVISNDSELEAQLGYTLERSVTHADSAIENPTADNMGGTIDYCTKLTDLLKSINGISYVLIQYQPDGFTSNLAGLRKYNTFPGNNVTCDSWKEVANSLLPAVNSNFIFAAYVDQTFPVSDTFFADKTFFENYSSYQKPVFLFFLLCSFLFLAAFVWLTAIAGRKNSDQKLHLCFFDRWPTELSAGLILLAWFPVLVRFLQCLSFADYQTDRLRATSLLDVSLLLKLMILGLYTLFWFQIGYLSLVRRIKAKQLWKNSILRRLLVLTSRLIHSASHKLHALADLYSRNTAARLKATFAFLCFLFIKYIICGPLLGSMQLFFFFSCLADLLILLYVITKACSREQIIKGLREISNGNLQYKIPLERLWGDDKHIAEYINNIGSGLDAAVENSVKNERMKTELITNVSHDLKTPLTSIISYIDLLKRENFTDPKVLEYLDILEAKAARLKVLTEDVVEASKASTGNLTLNMNNLDFVEMLHQVIGEFEERFEEHHLTMIVHFPDEPSVIYADGQRLWRVLENIFGNVTKYAMEDTRVYAEVMNAHGQVVFTLKNISAQPLNFAAEELTERFVRGDVARGTEGSGLGLSIAKSLTELQGGKFQLYLDGDLFKVTITFQAQNSKCTDAEVPAQPKPEAR</sequence>
<feature type="domain" description="Histidine kinase" evidence="15">
    <location>
        <begin position="732"/>
        <end position="946"/>
    </location>
</feature>
<dbReference type="Pfam" id="PF02518">
    <property type="entry name" value="HATPase_c"/>
    <property type="match status" value="1"/>
</dbReference>
<dbReference type="SUPFAM" id="SSF55874">
    <property type="entry name" value="ATPase domain of HSP90 chaperone/DNA topoisomerase II/histidine kinase"/>
    <property type="match status" value="1"/>
</dbReference>
<dbReference type="PANTHER" id="PTHR45528">
    <property type="entry name" value="SENSOR HISTIDINE KINASE CPXA"/>
    <property type="match status" value="1"/>
</dbReference>
<evidence type="ECO:0000256" key="6">
    <source>
        <dbReference type="ARBA" id="ARBA00022679"/>
    </source>
</evidence>
<evidence type="ECO:0000256" key="4">
    <source>
        <dbReference type="ARBA" id="ARBA00022475"/>
    </source>
</evidence>
<evidence type="ECO:0000256" key="14">
    <source>
        <dbReference type="SAM" id="Phobius"/>
    </source>
</evidence>
<keyword evidence="13 14" id="KW-0472">Membrane</keyword>
<evidence type="ECO:0000256" key="12">
    <source>
        <dbReference type="ARBA" id="ARBA00023012"/>
    </source>
</evidence>
<evidence type="ECO:0000256" key="2">
    <source>
        <dbReference type="ARBA" id="ARBA00004651"/>
    </source>
</evidence>
<evidence type="ECO:0000256" key="1">
    <source>
        <dbReference type="ARBA" id="ARBA00000085"/>
    </source>
</evidence>
<feature type="transmembrane region" description="Helical" evidence="14">
    <location>
        <begin position="549"/>
        <end position="574"/>
    </location>
</feature>
<accession>A0ABX2H8L1</accession>
<keyword evidence="12" id="KW-0902">Two-component regulatory system</keyword>
<dbReference type="InterPro" id="IPR005467">
    <property type="entry name" value="His_kinase_dom"/>
</dbReference>
<dbReference type="Gene3D" id="3.30.565.10">
    <property type="entry name" value="Histidine kinase-like ATPase, C-terminal domain"/>
    <property type="match status" value="1"/>
</dbReference>
<evidence type="ECO:0000256" key="9">
    <source>
        <dbReference type="ARBA" id="ARBA00022777"/>
    </source>
</evidence>
<dbReference type="InterPro" id="IPR003661">
    <property type="entry name" value="HisK_dim/P_dom"/>
</dbReference>
<dbReference type="Gene3D" id="1.10.287.130">
    <property type="match status" value="1"/>
</dbReference>
<dbReference type="CDD" id="cd00082">
    <property type="entry name" value="HisKA"/>
    <property type="match status" value="1"/>
</dbReference>
<evidence type="ECO:0000256" key="11">
    <source>
        <dbReference type="ARBA" id="ARBA00022989"/>
    </source>
</evidence>
<evidence type="ECO:0000313" key="16">
    <source>
        <dbReference type="EMBL" id="NSG86537.1"/>
    </source>
</evidence>
<dbReference type="Pfam" id="PF00512">
    <property type="entry name" value="HisKA"/>
    <property type="match status" value="1"/>
</dbReference>
<keyword evidence="4" id="KW-1003">Cell membrane</keyword>
<protein>
    <recommendedName>
        <fullName evidence="3">histidine kinase</fullName>
        <ecNumber evidence="3">2.7.13.3</ecNumber>
    </recommendedName>
</protein>
<feature type="transmembrane region" description="Helical" evidence="14">
    <location>
        <begin position="468"/>
        <end position="490"/>
    </location>
</feature>
<organism evidence="16 17">
    <name type="scientific">Blautia faecis</name>
    <dbReference type="NCBI Taxonomy" id="871665"/>
    <lineage>
        <taxon>Bacteria</taxon>
        <taxon>Bacillati</taxon>
        <taxon>Bacillota</taxon>
        <taxon>Clostridia</taxon>
        <taxon>Lachnospirales</taxon>
        <taxon>Lachnospiraceae</taxon>
        <taxon>Blautia</taxon>
    </lineage>
</organism>
<keyword evidence="6" id="KW-0808">Transferase</keyword>
<evidence type="ECO:0000256" key="13">
    <source>
        <dbReference type="ARBA" id="ARBA00023136"/>
    </source>
</evidence>
<dbReference type="PROSITE" id="PS50109">
    <property type="entry name" value="HIS_KIN"/>
    <property type="match status" value="1"/>
</dbReference>
<name>A0ABX2H8L1_9FIRM</name>
<dbReference type="SMART" id="SM00388">
    <property type="entry name" value="HisKA"/>
    <property type="match status" value="1"/>
</dbReference>
<comment type="subcellular location">
    <subcellularLocation>
        <location evidence="2">Cell membrane</location>
        <topology evidence="2">Multi-pass membrane protein</topology>
    </subcellularLocation>
</comment>
<dbReference type="SUPFAM" id="SSF47384">
    <property type="entry name" value="Homodimeric domain of signal transducing histidine kinase"/>
    <property type="match status" value="1"/>
</dbReference>
<dbReference type="Proteomes" id="UP001644719">
    <property type="component" value="Unassembled WGS sequence"/>
</dbReference>